<sequence>MGQVCTVCSLLHRYFFARTGTSGTCITKPVSTPEDVRSFQKAGPRKRSNGGLEKWQKLAEAPVKNALQIEKEKPIKRKLASAHHTMSQSVNSKRIRYNNGKNSVNKKI</sequence>
<comment type="caution">
    <text evidence="2">The sequence shown here is derived from an EMBL/GenBank/DDBJ whole genome shotgun (WGS) entry which is preliminary data.</text>
</comment>
<evidence type="ECO:0000313" key="3">
    <source>
        <dbReference type="Proteomes" id="UP000499080"/>
    </source>
</evidence>
<feature type="region of interest" description="Disordered" evidence="1">
    <location>
        <begin position="79"/>
        <end position="108"/>
    </location>
</feature>
<keyword evidence="3" id="KW-1185">Reference proteome</keyword>
<evidence type="ECO:0000313" key="2">
    <source>
        <dbReference type="EMBL" id="GBM66602.1"/>
    </source>
</evidence>
<dbReference type="AlphaFoldDB" id="A0A4Y2HMU5"/>
<feature type="compositionally biased region" description="Polar residues" evidence="1">
    <location>
        <begin position="99"/>
        <end position="108"/>
    </location>
</feature>
<dbReference type="OrthoDB" id="4327074at2759"/>
<gene>
    <name evidence="2" type="ORF">AVEN_73217_1</name>
</gene>
<evidence type="ECO:0000256" key="1">
    <source>
        <dbReference type="SAM" id="MobiDB-lite"/>
    </source>
</evidence>
<accession>A0A4Y2HMU5</accession>
<reference evidence="2 3" key="1">
    <citation type="journal article" date="2019" name="Sci. Rep.">
        <title>Orb-weaving spider Araneus ventricosus genome elucidates the spidroin gene catalogue.</title>
        <authorList>
            <person name="Kono N."/>
            <person name="Nakamura H."/>
            <person name="Ohtoshi R."/>
            <person name="Moran D.A.P."/>
            <person name="Shinohara A."/>
            <person name="Yoshida Y."/>
            <person name="Fujiwara M."/>
            <person name="Mori M."/>
            <person name="Tomita M."/>
            <person name="Arakawa K."/>
        </authorList>
    </citation>
    <scope>NUCLEOTIDE SEQUENCE [LARGE SCALE GENOMIC DNA]</scope>
</reference>
<dbReference type="EMBL" id="BGPR01002034">
    <property type="protein sequence ID" value="GBM66602.1"/>
    <property type="molecule type" value="Genomic_DNA"/>
</dbReference>
<proteinExistence type="predicted"/>
<protein>
    <submittedName>
        <fullName evidence="2">Uncharacterized protein</fullName>
    </submittedName>
</protein>
<organism evidence="2 3">
    <name type="scientific">Araneus ventricosus</name>
    <name type="common">Orbweaver spider</name>
    <name type="synonym">Epeira ventricosa</name>
    <dbReference type="NCBI Taxonomy" id="182803"/>
    <lineage>
        <taxon>Eukaryota</taxon>
        <taxon>Metazoa</taxon>
        <taxon>Ecdysozoa</taxon>
        <taxon>Arthropoda</taxon>
        <taxon>Chelicerata</taxon>
        <taxon>Arachnida</taxon>
        <taxon>Araneae</taxon>
        <taxon>Araneomorphae</taxon>
        <taxon>Entelegynae</taxon>
        <taxon>Araneoidea</taxon>
        <taxon>Araneidae</taxon>
        <taxon>Araneus</taxon>
    </lineage>
</organism>
<name>A0A4Y2HMU5_ARAVE</name>
<dbReference type="Proteomes" id="UP000499080">
    <property type="component" value="Unassembled WGS sequence"/>
</dbReference>